<dbReference type="InterPro" id="IPR007577">
    <property type="entry name" value="GlycoTrfase_DXD_sugar-bd_CS"/>
</dbReference>
<dbReference type="PANTHER" id="PTHR32385:SF15">
    <property type="entry name" value="INOSITOL PHOSPHOCERAMIDE MANNOSYLTRANSFERASE 1"/>
    <property type="match status" value="1"/>
</dbReference>
<comment type="caution">
    <text evidence="2">The sequence shown here is derived from an EMBL/GenBank/DDBJ whole genome shotgun (WGS) entry which is preliminary data.</text>
</comment>
<sequence length="244" mass="28796">MEDVEKIPRIIHYCWFGRGAKPKILQKCIISWKKYLQGYEFMEWNEDNFDINANPYVREAYEARKFAFVSDYVRLHALYERGGIYMDTDVEVIQPLDRFLVHDAFSGFEDESFLQSGTMGAVKGHGWIRELMEYYNSRSFKRSDGSYDTTTNTTVISNICREHGLQLNGKYQALTNGVIFYPRCYFSPYDYINGGNYITEESYTIHHFAQSWLPFHIRMRSQLKKTVSRVIGHENVSRIRKIFS</sequence>
<protein>
    <submittedName>
        <fullName evidence="2">Glycosyl transferase</fullName>
    </submittedName>
</protein>
<dbReference type="SUPFAM" id="SSF53448">
    <property type="entry name" value="Nucleotide-diphospho-sugar transferases"/>
    <property type="match status" value="1"/>
</dbReference>
<dbReference type="GO" id="GO:0016020">
    <property type="term" value="C:membrane"/>
    <property type="evidence" value="ECO:0007669"/>
    <property type="project" value="GOC"/>
</dbReference>
<keyword evidence="1 2" id="KW-0808">Transferase</keyword>
<dbReference type="Pfam" id="PF04488">
    <property type="entry name" value="Gly_transf_sug"/>
    <property type="match status" value="1"/>
</dbReference>
<dbReference type="Proteomes" id="UP000029734">
    <property type="component" value="Unassembled WGS sequence"/>
</dbReference>
<proteinExistence type="predicted"/>
<dbReference type="InterPro" id="IPR051706">
    <property type="entry name" value="Glycosyltransferase_domain"/>
</dbReference>
<dbReference type="AlphaFoldDB" id="A0A098MBB1"/>
<accession>A0A098MBB1</accession>
<dbReference type="PANTHER" id="PTHR32385">
    <property type="entry name" value="MANNOSYL PHOSPHORYLINOSITOL CERAMIDE SYNTHASE"/>
    <property type="match status" value="1"/>
</dbReference>
<dbReference type="EMBL" id="JQCR01000002">
    <property type="protein sequence ID" value="KGE19338.1"/>
    <property type="molecule type" value="Genomic_DNA"/>
</dbReference>
<dbReference type="RefSeq" id="WP_036650205.1">
    <property type="nucleotide sequence ID" value="NZ_JQCR01000002.1"/>
</dbReference>
<evidence type="ECO:0000313" key="2">
    <source>
        <dbReference type="EMBL" id="KGE19338.1"/>
    </source>
</evidence>
<dbReference type="OrthoDB" id="9802987at2"/>
<dbReference type="GO" id="GO:0000030">
    <property type="term" value="F:mannosyltransferase activity"/>
    <property type="evidence" value="ECO:0007669"/>
    <property type="project" value="TreeGrafter"/>
</dbReference>
<gene>
    <name evidence="2" type="ORF">PWYN_08300</name>
</gene>
<dbReference type="Gene3D" id="3.90.550.20">
    <property type="match status" value="1"/>
</dbReference>
<evidence type="ECO:0000256" key="1">
    <source>
        <dbReference type="ARBA" id="ARBA00022679"/>
    </source>
</evidence>
<organism evidence="2 3">
    <name type="scientific">Paenibacillus wynnii</name>
    <dbReference type="NCBI Taxonomy" id="268407"/>
    <lineage>
        <taxon>Bacteria</taxon>
        <taxon>Bacillati</taxon>
        <taxon>Bacillota</taxon>
        <taxon>Bacilli</taxon>
        <taxon>Bacillales</taxon>
        <taxon>Paenibacillaceae</taxon>
        <taxon>Paenibacillus</taxon>
    </lineage>
</organism>
<keyword evidence="3" id="KW-1185">Reference proteome</keyword>
<reference evidence="2 3" key="1">
    <citation type="submission" date="2014-08" db="EMBL/GenBank/DDBJ databases">
        <authorList>
            <person name="den Bakker H.C."/>
        </authorList>
    </citation>
    <scope>NUCLEOTIDE SEQUENCE [LARGE SCALE GENOMIC DNA]</scope>
    <source>
        <strain evidence="2 3">DSM 18334</strain>
    </source>
</reference>
<dbReference type="GO" id="GO:0051999">
    <property type="term" value="P:mannosyl-inositol phosphorylceramide biosynthetic process"/>
    <property type="evidence" value="ECO:0007669"/>
    <property type="project" value="TreeGrafter"/>
</dbReference>
<dbReference type="InterPro" id="IPR029044">
    <property type="entry name" value="Nucleotide-diphossugar_trans"/>
</dbReference>
<name>A0A098MBB1_9BACL</name>
<evidence type="ECO:0000313" key="3">
    <source>
        <dbReference type="Proteomes" id="UP000029734"/>
    </source>
</evidence>
<reference evidence="2 3" key="2">
    <citation type="submission" date="2014-10" db="EMBL/GenBank/DDBJ databases">
        <title>Comparative genomics of the Paenibacillus odorifer group.</title>
        <authorList>
            <person name="Tsai Y.-C."/>
            <person name="Martin N."/>
            <person name="Korlach J."/>
            <person name="Wiedmann M."/>
        </authorList>
    </citation>
    <scope>NUCLEOTIDE SEQUENCE [LARGE SCALE GENOMIC DNA]</scope>
    <source>
        <strain evidence="2 3">DSM 18334</strain>
    </source>
</reference>
<dbReference type="eggNOG" id="COG3774">
    <property type="taxonomic scope" value="Bacteria"/>
</dbReference>
<dbReference type="STRING" id="268407.PWYN_08300"/>